<feature type="transmembrane region" description="Helical" evidence="8">
    <location>
        <begin position="178"/>
        <end position="208"/>
    </location>
</feature>
<keyword evidence="3" id="KW-0328">Glycosyltransferase</keyword>
<organism evidence="10 11">
    <name type="scientific">Rhodospirillum rubrum (strain ATCC 11170 / ATH 1.1.1 / DSM 467 / LMG 4362 / NCIMB 8255 / S1)</name>
    <dbReference type="NCBI Taxonomy" id="269796"/>
    <lineage>
        <taxon>Bacteria</taxon>
        <taxon>Pseudomonadati</taxon>
        <taxon>Pseudomonadota</taxon>
        <taxon>Alphaproteobacteria</taxon>
        <taxon>Rhodospirillales</taxon>
        <taxon>Rhodospirillaceae</taxon>
        <taxon>Rhodospirillum</taxon>
    </lineage>
</organism>
<dbReference type="AlphaFoldDB" id="Q2RN42"/>
<keyword evidence="4" id="KW-0808">Transferase</keyword>
<dbReference type="PANTHER" id="PTHR33908">
    <property type="entry name" value="MANNOSYLTRANSFERASE YKCB-RELATED"/>
    <property type="match status" value="1"/>
</dbReference>
<keyword evidence="7 8" id="KW-0472">Membrane</keyword>
<dbReference type="GO" id="GO:0016763">
    <property type="term" value="F:pentosyltransferase activity"/>
    <property type="evidence" value="ECO:0007669"/>
    <property type="project" value="TreeGrafter"/>
</dbReference>
<dbReference type="KEGG" id="rru:Rru_A3659"/>
<proteinExistence type="predicted"/>
<evidence type="ECO:0000313" key="11">
    <source>
        <dbReference type="Proteomes" id="UP000001929"/>
    </source>
</evidence>
<dbReference type="Pfam" id="PF13231">
    <property type="entry name" value="PMT_2"/>
    <property type="match status" value="1"/>
</dbReference>
<gene>
    <name evidence="10" type="ordered locus">Rru_A3659</name>
</gene>
<dbReference type="RefSeq" id="WP_011391406.1">
    <property type="nucleotide sequence ID" value="NC_007643.1"/>
</dbReference>
<comment type="subcellular location">
    <subcellularLocation>
        <location evidence="1">Cell membrane</location>
        <topology evidence="1">Multi-pass membrane protein</topology>
    </subcellularLocation>
</comment>
<name>Q2RN42_RHORT</name>
<dbReference type="EnsemblBacteria" id="ABC24453">
    <property type="protein sequence ID" value="ABC24453"/>
    <property type="gene ID" value="Rru_A3659"/>
</dbReference>
<evidence type="ECO:0000256" key="8">
    <source>
        <dbReference type="SAM" id="Phobius"/>
    </source>
</evidence>
<feature type="domain" description="Glycosyltransferase RgtA/B/C/D-like" evidence="9">
    <location>
        <begin position="77"/>
        <end position="233"/>
    </location>
</feature>
<dbReference type="InterPro" id="IPR050297">
    <property type="entry name" value="LipidA_mod_glycosyltrf_83"/>
</dbReference>
<dbReference type="GO" id="GO:0005886">
    <property type="term" value="C:plasma membrane"/>
    <property type="evidence" value="ECO:0007669"/>
    <property type="project" value="UniProtKB-SubCell"/>
</dbReference>
<dbReference type="eggNOG" id="COG1807">
    <property type="taxonomic scope" value="Bacteria"/>
</dbReference>
<evidence type="ECO:0000256" key="4">
    <source>
        <dbReference type="ARBA" id="ARBA00022679"/>
    </source>
</evidence>
<keyword evidence="11" id="KW-1185">Reference proteome</keyword>
<keyword evidence="5 8" id="KW-0812">Transmembrane</keyword>
<dbReference type="InterPro" id="IPR038731">
    <property type="entry name" value="RgtA/B/C-like"/>
</dbReference>
<reference evidence="10 11" key="1">
    <citation type="journal article" date="2011" name="Stand. Genomic Sci.">
        <title>Complete genome sequence of Rhodospirillum rubrum type strain (S1).</title>
        <authorList>
            <person name="Munk A.C."/>
            <person name="Copeland A."/>
            <person name="Lucas S."/>
            <person name="Lapidus A."/>
            <person name="Del Rio T.G."/>
            <person name="Barry K."/>
            <person name="Detter J.C."/>
            <person name="Hammon N."/>
            <person name="Israni S."/>
            <person name="Pitluck S."/>
            <person name="Brettin T."/>
            <person name="Bruce D."/>
            <person name="Han C."/>
            <person name="Tapia R."/>
            <person name="Gilna P."/>
            <person name="Schmutz J."/>
            <person name="Larimer F."/>
            <person name="Land M."/>
            <person name="Kyrpides N.C."/>
            <person name="Mavromatis K."/>
            <person name="Richardson P."/>
            <person name="Rohde M."/>
            <person name="Goker M."/>
            <person name="Klenk H.P."/>
            <person name="Zhang Y."/>
            <person name="Roberts G.P."/>
            <person name="Reslewic S."/>
            <person name="Schwartz D.C."/>
        </authorList>
    </citation>
    <scope>NUCLEOTIDE SEQUENCE [LARGE SCALE GENOMIC DNA]</scope>
    <source>
        <strain evidence="11">ATCC 11170 / ATH 1.1.1 / DSM 467 / LMG 4362 / NCIMB 8255 / S1</strain>
    </source>
</reference>
<dbReference type="PATRIC" id="fig|269796.9.peg.3781"/>
<sequence length="534" mass="56378">MSRRRRGPGFTGALARPALAVDRGLLGHPWRLLVLLGVYLALIAAFQAVFWTGGRNDDAELLLHGQTLALVYDALNPPLMGWLAWAAETLFGPSLASLRGLIAVIVLLAYGATLLVARQITADPRVQALCLLAPATLLHTAFYVFINLSHSLLLLLVAIATVWAALETARQPTARRYLVLGGIVGLGLLTKYNYALVLVAVIGAGLMVEPTRRALLDRRLLLSALAALAVAGPATAAHFLDPQGFLALYRAKMGVETPTLWISGVLSGFGGLAQHGFDMLMPGAVLALMVFHRRFVRRSGPTLAAQTPERWPLAFAALCPLLYVGLFAALVLLGLATRIDAHHLFFLAFALVPLIAWLADSPQVGGGARGLFGLIALGLCVVSALALGQFTWKTATTCTGKCGIVLPYETWAKDLKAAGFTRGTVLQLSPVHSLPLVNLRPWLADSRFLRPLDAQAGGFVPPLHSEGGDCLILDAADAPSLADPGALFARLGLPAAAPEGWHGGRLEGATLALSGRPAPPLGYLLIPGGLGSCR</sequence>
<dbReference type="GO" id="GO:0009103">
    <property type="term" value="P:lipopolysaccharide biosynthetic process"/>
    <property type="evidence" value="ECO:0007669"/>
    <property type="project" value="UniProtKB-ARBA"/>
</dbReference>
<protein>
    <recommendedName>
        <fullName evidence="9">Glycosyltransferase RgtA/B/C/D-like domain-containing protein</fullName>
    </recommendedName>
</protein>
<dbReference type="STRING" id="269796.Rru_A3659"/>
<dbReference type="PANTHER" id="PTHR33908:SF11">
    <property type="entry name" value="MEMBRANE PROTEIN"/>
    <property type="match status" value="1"/>
</dbReference>
<accession>Q2RN42</accession>
<keyword evidence="2" id="KW-1003">Cell membrane</keyword>
<evidence type="ECO:0000256" key="2">
    <source>
        <dbReference type="ARBA" id="ARBA00022475"/>
    </source>
</evidence>
<feature type="transmembrane region" description="Helical" evidence="8">
    <location>
        <begin position="341"/>
        <end position="359"/>
    </location>
</feature>
<feature type="transmembrane region" description="Helical" evidence="8">
    <location>
        <begin position="97"/>
        <end position="117"/>
    </location>
</feature>
<evidence type="ECO:0000256" key="5">
    <source>
        <dbReference type="ARBA" id="ARBA00022692"/>
    </source>
</evidence>
<feature type="transmembrane region" description="Helical" evidence="8">
    <location>
        <begin position="30"/>
        <end position="50"/>
    </location>
</feature>
<evidence type="ECO:0000256" key="1">
    <source>
        <dbReference type="ARBA" id="ARBA00004651"/>
    </source>
</evidence>
<evidence type="ECO:0000313" key="10">
    <source>
        <dbReference type="EMBL" id="ABC24453.1"/>
    </source>
</evidence>
<dbReference type="HOGENOM" id="CLU_509836_0_0_5"/>
<feature type="transmembrane region" description="Helical" evidence="8">
    <location>
        <begin position="311"/>
        <end position="335"/>
    </location>
</feature>
<evidence type="ECO:0000259" key="9">
    <source>
        <dbReference type="Pfam" id="PF13231"/>
    </source>
</evidence>
<keyword evidence="6 8" id="KW-1133">Transmembrane helix</keyword>
<feature type="transmembrane region" description="Helical" evidence="8">
    <location>
        <begin position="137"/>
        <end position="166"/>
    </location>
</feature>
<dbReference type="Proteomes" id="UP000001929">
    <property type="component" value="Chromosome"/>
</dbReference>
<dbReference type="EMBL" id="CP000230">
    <property type="protein sequence ID" value="ABC24453.1"/>
    <property type="molecule type" value="Genomic_DNA"/>
</dbReference>
<evidence type="ECO:0000256" key="7">
    <source>
        <dbReference type="ARBA" id="ARBA00023136"/>
    </source>
</evidence>
<feature type="transmembrane region" description="Helical" evidence="8">
    <location>
        <begin position="220"/>
        <end position="240"/>
    </location>
</feature>
<evidence type="ECO:0000256" key="3">
    <source>
        <dbReference type="ARBA" id="ARBA00022676"/>
    </source>
</evidence>
<evidence type="ECO:0000256" key="6">
    <source>
        <dbReference type="ARBA" id="ARBA00022989"/>
    </source>
</evidence>
<feature type="transmembrane region" description="Helical" evidence="8">
    <location>
        <begin position="371"/>
        <end position="392"/>
    </location>
</feature>